<evidence type="ECO:0000313" key="5">
    <source>
        <dbReference type="RefSeq" id="XP_022316873.1"/>
    </source>
</evidence>
<reference evidence="5" key="1">
    <citation type="submission" date="2025-08" db="UniProtKB">
        <authorList>
            <consortium name="RefSeq"/>
        </authorList>
    </citation>
    <scope>IDENTIFICATION</scope>
    <source>
        <tissue evidence="5">Whole sample</tissue>
    </source>
</reference>
<organism evidence="4 5">
    <name type="scientific">Crassostrea virginica</name>
    <name type="common">Eastern oyster</name>
    <dbReference type="NCBI Taxonomy" id="6565"/>
    <lineage>
        <taxon>Eukaryota</taxon>
        <taxon>Metazoa</taxon>
        <taxon>Spiralia</taxon>
        <taxon>Lophotrochozoa</taxon>
        <taxon>Mollusca</taxon>
        <taxon>Bivalvia</taxon>
        <taxon>Autobranchia</taxon>
        <taxon>Pteriomorphia</taxon>
        <taxon>Ostreida</taxon>
        <taxon>Ostreoidea</taxon>
        <taxon>Ostreidae</taxon>
        <taxon>Crassostrea</taxon>
    </lineage>
</organism>
<sequence length="247" mass="26968">MKPNHSANIITPLIAAQNQMFCFEFYFQMFGHESKTLNVYITNGSTAVGGADCVWSFTEKNTADWTLAKITVSFTQIASRIIIEGVNNNVNNGFAIDDISKNPGKCPVSFISTINSYPVTGPSVGAQQKTIANLNNNNGNHRTSPSQTTTASTTVHKEIDIKHDCRRSGLLIPGWFKIIEIGLLVLTGVIGIGLLGCCCLKFCGGKKDEDEEDEEVEDEDEKGDHSWKTNQRAPASKTGGWMTGLQF</sequence>
<feature type="compositionally biased region" description="Acidic residues" evidence="1">
    <location>
        <begin position="209"/>
        <end position="221"/>
    </location>
</feature>
<dbReference type="PANTHER" id="PTHR23282:SF101">
    <property type="entry name" value="MAM DOMAIN-CONTAINING PROTEIN"/>
    <property type="match status" value="1"/>
</dbReference>
<evidence type="ECO:0000256" key="2">
    <source>
        <dbReference type="SAM" id="Phobius"/>
    </source>
</evidence>
<protein>
    <submittedName>
        <fullName evidence="5">MAM and LDL-receptor class A domain-containing protein 1-like</fullName>
    </submittedName>
</protein>
<keyword evidence="2" id="KW-0472">Membrane</keyword>
<evidence type="ECO:0000256" key="1">
    <source>
        <dbReference type="SAM" id="MobiDB-lite"/>
    </source>
</evidence>
<evidence type="ECO:0000313" key="4">
    <source>
        <dbReference type="Proteomes" id="UP000694844"/>
    </source>
</evidence>
<keyword evidence="4" id="KW-1185">Reference proteome</keyword>
<dbReference type="InterPro" id="IPR000998">
    <property type="entry name" value="MAM_dom"/>
</dbReference>
<dbReference type="InterPro" id="IPR013320">
    <property type="entry name" value="ConA-like_dom_sf"/>
</dbReference>
<dbReference type="PROSITE" id="PS50060">
    <property type="entry name" value="MAM_2"/>
    <property type="match status" value="1"/>
</dbReference>
<dbReference type="OrthoDB" id="6132182at2759"/>
<proteinExistence type="predicted"/>
<dbReference type="GO" id="GO:0016020">
    <property type="term" value="C:membrane"/>
    <property type="evidence" value="ECO:0007669"/>
    <property type="project" value="InterPro"/>
</dbReference>
<dbReference type="RefSeq" id="XP_022316873.1">
    <property type="nucleotide sequence ID" value="XM_022461165.1"/>
</dbReference>
<feature type="transmembrane region" description="Helical" evidence="2">
    <location>
        <begin position="175"/>
        <end position="196"/>
    </location>
</feature>
<dbReference type="KEGG" id="cvn:111120452"/>
<feature type="domain" description="MAM" evidence="3">
    <location>
        <begin position="1"/>
        <end position="108"/>
    </location>
</feature>
<dbReference type="InterPro" id="IPR051560">
    <property type="entry name" value="MAM_domain-containing"/>
</dbReference>
<keyword evidence="2" id="KW-0812">Transmembrane</keyword>
<evidence type="ECO:0000259" key="3">
    <source>
        <dbReference type="PROSITE" id="PS50060"/>
    </source>
</evidence>
<feature type="region of interest" description="Disordered" evidence="1">
    <location>
        <begin position="208"/>
        <end position="247"/>
    </location>
</feature>
<dbReference type="Pfam" id="PF00629">
    <property type="entry name" value="MAM"/>
    <property type="match status" value="1"/>
</dbReference>
<keyword evidence="2" id="KW-1133">Transmembrane helix</keyword>
<dbReference type="Proteomes" id="UP000694844">
    <property type="component" value="Chromosome 2"/>
</dbReference>
<name>A0A8B8CM09_CRAVI</name>
<dbReference type="AlphaFoldDB" id="A0A8B8CM09"/>
<accession>A0A8B8CM09</accession>
<dbReference type="SUPFAM" id="SSF49899">
    <property type="entry name" value="Concanavalin A-like lectins/glucanases"/>
    <property type="match status" value="1"/>
</dbReference>
<gene>
    <name evidence="5" type="primary">LOC111120452</name>
</gene>
<dbReference type="Gene3D" id="2.60.120.200">
    <property type="match status" value="1"/>
</dbReference>
<dbReference type="PANTHER" id="PTHR23282">
    <property type="entry name" value="APICAL ENDOSOMAL GLYCOPROTEIN PRECURSOR"/>
    <property type="match status" value="1"/>
</dbReference>
<dbReference type="GeneID" id="111120452"/>